<reference evidence="2 3" key="1">
    <citation type="journal article" date="2021" name="Elife">
        <title>Chloroplast acquisition without the gene transfer in kleptoplastic sea slugs, Plakobranchus ocellatus.</title>
        <authorList>
            <person name="Maeda T."/>
            <person name="Takahashi S."/>
            <person name="Yoshida T."/>
            <person name="Shimamura S."/>
            <person name="Takaki Y."/>
            <person name="Nagai Y."/>
            <person name="Toyoda A."/>
            <person name="Suzuki Y."/>
            <person name="Arimoto A."/>
            <person name="Ishii H."/>
            <person name="Satoh N."/>
            <person name="Nishiyama T."/>
            <person name="Hasebe M."/>
            <person name="Maruyama T."/>
            <person name="Minagawa J."/>
            <person name="Obokata J."/>
            <person name="Shigenobu S."/>
        </authorList>
    </citation>
    <scope>NUCLEOTIDE SEQUENCE [LARGE SCALE GENOMIC DNA]</scope>
</reference>
<proteinExistence type="predicted"/>
<name>A0AAV4ESA9_9GAST</name>
<evidence type="ECO:0000313" key="2">
    <source>
        <dbReference type="EMBL" id="GFR63646.1"/>
    </source>
</evidence>
<protein>
    <submittedName>
        <fullName evidence="2">Uncharacterized protein</fullName>
    </submittedName>
</protein>
<dbReference type="AlphaFoldDB" id="A0AAV4ESA9"/>
<keyword evidence="3" id="KW-1185">Reference proteome</keyword>
<dbReference type="EMBL" id="BMAT01000300">
    <property type="protein sequence ID" value="GFR63646.1"/>
    <property type="molecule type" value="Genomic_DNA"/>
</dbReference>
<comment type="caution">
    <text evidence="2">The sequence shown here is derived from an EMBL/GenBank/DDBJ whole genome shotgun (WGS) entry which is preliminary data.</text>
</comment>
<gene>
    <name evidence="2" type="ORF">ElyMa_000162000</name>
</gene>
<dbReference type="Proteomes" id="UP000762676">
    <property type="component" value="Unassembled WGS sequence"/>
</dbReference>
<organism evidence="2 3">
    <name type="scientific">Elysia marginata</name>
    <dbReference type="NCBI Taxonomy" id="1093978"/>
    <lineage>
        <taxon>Eukaryota</taxon>
        <taxon>Metazoa</taxon>
        <taxon>Spiralia</taxon>
        <taxon>Lophotrochozoa</taxon>
        <taxon>Mollusca</taxon>
        <taxon>Gastropoda</taxon>
        <taxon>Heterobranchia</taxon>
        <taxon>Euthyneura</taxon>
        <taxon>Panpulmonata</taxon>
        <taxon>Sacoglossa</taxon>
        <taxon>Placobranchoidea</taxon>
        <taxon>Plakobranchidae</taxon>
        <taxon>Elysia</taxon>
    </lineage>
</organism>
<sequence length="134" mass="14746">MHTEIEGELARLRSYKVKTLDELDDLELVYQRAKSGLNKKIDVTDEKIYELESRYAPKLNFDNEGGGGDADADDDDDDDDDGNANCNDDDEEEEENDYDGGGDDDDGDDESGGDDDDGDGIDDGGDDDVMMMID</sequence>
<evidence type="ECO:0000256" key="1">
    <source>
        <dbReference type="SAM" id="MobiDB-lite"/>
    </source>
</evidence>
<evidence type="ECO:0000313" key="3">
    <source>
        <dbReference type="Proteomes" id="UP000762676"/>
    </source>
</evidence>
<accession>A0AAV4ESA9</accession>
<feature type="compositionally biased region" description="Acidic residues" evidence="1">
    <location>
        <begin position="70"/>
        <end position="134"/>
    </location>
</feature>
<feature type="region of interest" description="Disordered" evidence="1">
    <location>
        <begin position="55"/>
        <end position="134"/>
    </location>
</feature>